<gene>
    <name evidence="1" type="ORF">DB31_5246</name>
</gene>
<accession>A0A085WR91</accession>
<protein>
    <submittedName>
        <fullName evidence="1">Uncharacterized protein</fullName>
    </submittedName>
</protein>
<reference evidence="1 2" key="1">
    <citation type="submission" date="2014-04" db="EMBL/GenBank/DDBJ databases">
        <title>Genome assembly of Hyalangium minutum DSM 14724.</title>
        <authorList>
            <person name="Sharma G."/>
            <person name="Subramanian S."/>
        </authorList>
    </citation>
    <scope>NUCLEOTIDE SEQUENCE [LARGE SCALE GENOMIC DNA]</scope>
    <source>
        <strain evidence="1 2">DSM 14724</strain>
    </source>
</reference>
<organism evidence="1 2">
    <name type="scientific">Hyalangium minutum</name>
    <dbReference type="NCBI Taxonomy" id="394096"/>
    <lineage>
        <taxon>Bacteria</taxon>
        <taxon>Pseudomonadati</taxon>
        <taxon>Myxococcota</taxon>
        <taxon>Myxococcia</taxon>
        <taxon>Myxococcales</taxon>
        <taxon>Cystobacterineae</taxon>
        <taxon>Archangiaceae</taxon>
        <taxon>Hyalangium</taxon>
    </lineage>
</organism>
<keyword evidence="2" id="KW-1185">Reference proteome</keyword>
<dbReference type="Proteomes" id="UP000028725">
    <property type="component" value="Unassembled WGS sequence"/>
</dbReference>
<dbReference type="AlphaFoldDB" id="A0A085WR91"/>
<evidence type="ECO:0000313" key="1">
    <source>
        <dbReference type="EMBL" id="KFE70204.1"/>
    </source>
</evidence>
<proteinExistence type="predicted"/>
<dbReference type="STRING" id="394096.DB31_5246"/>
<dbReference type="PROSITE" id="PS51257">
    <property type="entry name" value="PROKAR_LIPOPROTEIN"/>
    <property type="match status" value="1"/>
</dbReference>
<sequence length="40" mass="4385">MKPQSTPAARRSPGSHRSIFQMLLVAVAFLSCLVPSERTN</sequence>
<evidence type="ECO:0000313" key="2">
    <source>
        <dbReference type="Proteomes" id="UP000028725"/>
    </source>
</evidence>
<comment type="caution">
    <text evidence="1">The sequence shown here is derived from an EMBL/GenBank/DDBJ whole genome shotgun (WGS) entry which is preliminary data.</text>
</comment>
<name>A0A085WR91_9BACT</name>
<dbReference type="EMBL" id="JMCB01000003">
    <property type="protein sequence ID" value="KFE70204.1"/>
    <property type="molecule type" value="Genomic_DNA"/>
</dbReference>
<dbReference type="RefSeq" id="WP_276203611.1">
    <property type="nucleotide sequence ID" value="NZ_JMCB01000003.1"/>
</dbReference>